<accession>A0A507C0M4</accession>
<dbReference type="InterPro" id="IPR045509">
    <property type="entry name" value="HD_assoc_2"/>
</dbReference>
<dbReference type="EMBL" id="QEAO01000012">
    <property type="protein sequence ID" value="TPX34637.1"/>
    <property type="molecule type" value="Genomic_DNA"/>
</dbReference>
<dbReference type="GO" id="GO:0005634">
    <property type="term" value="C:nucleus"/>
    <property type="evidence" value="ECO:0007669"/>
    <property type="project" value="TreeGrafter"/>
</dbReference>
<dbReference type="STRING" id="1806994.A0A507C0M4"/>
<comment type="caution">
    <text evidence="3">The sequence shown here is derived from an EMBL/GenBank/DDBJ whole genome shotgun (WGS) entry which is preliminary data.</text>
</comment>
<feature type="region of interest" description="Disordered" evidence="1">
    <location>
        <begin position="643"/>
        <end position="703"/>
    </location>
</feature>
<dbReference type="InterPro" id="IPR003607">
    <property type="entry name" value="HD/PDEase_dom"/>
</dbReference>
<feature type="compositionally biased region" description="Polar residues" evidence="1">
    <location>
        <begin position="678"/>
        <end position="690"/>
    </location>
</feature>
<dbReference type="AlphaFoldDB" id="A0A507C0M4"/>
<evidence type="ECO:0000259" key="2">
    <source>
        <dbReference type="SMART" id="SM00471"/>
    </source>
</evidence>
<feature type="compositionally biased region" description="Polar residues" evidence="1">
    <location>
        <begin position="651"/>
        <end position="668"/>
    </location>
</feature>
<feature type="compositionally biased region" description="Low complexity" evidence="1">
    <location>
        <begin position="574"/>
        <end position="588"/>
    </location>
</feature>
<protein>
    <recommendedName>
        <fullName evidence="2">HD/PDEase domain-containing protein</fullName>
    </recommendedName>
</protein>
<dbReference type="PANTHER" id="PTHR11373">
    <property type="entry name" value="DEOXYNUCLEOSIDE TRIPHOSPHATE TRIPHOSPHOHYDROLASE"/>
    <property type="match status" value="1"/>
</dbReference>
<dbReference type="Proteomes" id="UP000319731">
    <property type="component" value="Unassembled WGS sequence"/>
</dbReference>
<evidence type="ECO:0000256" key="1">
    <source>
        <dbReference type="SAM" id="MobiDB-lite"/>
    </source>
</evidence>
<feature type="region of interest" description="Disordered" evidence="1">
    <location>
        <begin position="487"/>
        <end position="557"/>
    </location>
</feature>
<keyword evidence="4" id="KW-1185">Reference proteome</keyword>
<dbReference type="RefSeq" id="XP_031025315.1">
    <property type="nucleotide sequence ID" value="XM_031168592.1"/>
</dbReference>
<dbReference type="Gene3D" id="1.10.3210.10">
    <property type="entry name" value="Hypothetical protein af1432"/>
    <property type="match status" value="1"/>
</dbReference>
<evidence type="ECO:0000313" key="4">
    <source>
        <dbReference type="Proteomes" id="UP000319731"/>
    </source>
</evidence>
<dbReference type="OrthoDB" id="9991235at2759"/>
<dbReference type="InterPro" id="IPR050135">
    <property type="entry name" value="dGTPase-like"/>
</dbReference>
<dbReference type="Pfam" id="PF01966">
    <property type="entry name" value="HD"/>
    <property type="match status" value="1"/>
</dbReference>
<dbReference type="GO" id="GO:0008832">
    <property type="term" value="F:dGTPase activity"/>
    <property type="evidence" value="ECO:0007669"/>
    <property type="project" value="TreeGrafter"/>
</dbReference>
<dbReference type="SUPFAM" id="SSF109604">
    <property type="entry name" value="HD-domain/PDEase-like"/>
    <property type="match status" value="1"/>
</dbReference>
<dbReference type="Gene3D" id="3.30.70.2760">
    <property type="match status" value="1"/>
</dbReference>
<proteinExistence type="predicted"/>
<reference evidence="3 4" key="1">
    <citation type="journal article" date="2019" name="Sci. Rep.">
        <title>Comparative genomics of chytrid fungi reveal insights into the obligate biotrophic and pathogenic lifestyle of Synchytrium endobioticum.</title>
        <authorList>
            <person name="van de Vossenberg B.T.L.H."/>
            <person name="Warris S."/>
            <person name="Nguyen H.D.T."/>
            <person name="van Gent-Pelzer M.P.E."/>
            <person name="Joly D.L."/>
            <person name="van de Geest H.C."/>
            <person name="Bonants P.J.M."/>
            <person name="Smith D.S."/>
            <person name="Levesque C.A."/>
            <person name="van der Lee T.A.J."/>
        </authorList>
    </citation>
    <scope>NUCLEOTIDE SEQUENCE [LARGE SCALE GENOMIC DNA]</scope>
    <source>
        <strain evidence="3 4">JEL517</strain>
    </source>
</reference>
<feature type="region of interest" description="Disordered" evidence="1">
    <location>
        <begin position="571"/>
        <end position="618"/>
    </location>
</feature>
<dbReference type="GO" id="GO:0006203">
    <property type="term" value="P:dGTP catabolic process"/>
    <property type="evidence" value="ECO:0007669"/>
    <property type="project" value="TreeGrafter"/>
</dbReference>
<dbReference type="CDD" id="cd00077">
    <property type="entry name" value="HDc"/>
    <property type="match status" value="1"/>
</dbReference>
<gene>
    <name evidence="3" type="ORF">SmJEL517_g02664</name>
</gene>
<dbReference type="GeneID" id="42003889"/>
<organism evidence="3 4">
    <name type="scientific">Synchytrium microbalum</name>
    <dbReference type="NCBI Taxonomy" id="1806994"/>
    <lineage>
        <taxon>Eukaryota</taxon>
        <taxon>Fungi</taxon>
        <taxon>Fungi incertae sedis</taxon>
        <taxon>Chytridiomycota</taxon>
        <taxon>Chytridiomycota incertae sedis</taxon>
        <taxon>Chytridiomycetes</taxon>
        <taxon>Synchytriales</taxon>
        <taxon>Synchytriaceae</taxon>
        <taxon>Synchytrium</taxon>
    </lineage>
</organism>
<evidence type="ECO:0000313" key="3">
    <source>
        <dbReference type="EMBL" id="TPX34637.1"/>
    </source>
</evidence>
<dbReference type="Pfam" id="PF19276">
    <property type="entry name" value="HD_assoc_2"/>
    <property type="match status" value="1"/>
</dbReference>
<dbReference type="SMART" id="SM00471">
    <property type="entry name" value="HDc"/>
    <property type="match status" value="1"/>
</dbReference>
<feature type="compositionally biased region" description="Polar residues" evidence="1">
    <location>
        <begin position="534"/>
        <end position="554"/>
    </location>
</feature>
<dbReference type="PANTHER" id="PTHR11373:SF4">
    <property type="entry name" value="DEOXYNUCLEOSIDE TRIPHOSPHATE TRIPHOSPHOHYDROLASE SAMHD1"/>
    <property type="match status" value="1"/>
</dbReference>
<feature type="compositionally biased region" description="Acidic residues" evidence="1">
    <location>
        <begin position="522"/>
        <end position="532"/>
    </location>
</feature>
<feature type="domain" description="HD/PDEase" evidence="2">
    <location>
        <begin position="56"/>
        <end position="224"/>
    </location>
</feature>
<name>A0A507C0M4_9FUNG</name>
<dbReference type="InterPro" id="IPR006674">
    <property type="entry name" value="HD_domain"/>
</dbReference>
<sequence length="703" mass="79901">MGSYGLNLKRTKVLNDPIHGLIDLDPFDVAIIDTRAFQRLREIKQLGACYYVFPGATHNRFEHSIGTGYIAGQMMNHFIHNQPELDISESERSCVKLAGLCHDLGHGPFSHVFDNEFMKQAAPQKQWTHEAQSGVMLDYIMTEEWKGNNPDLDTNQVKMITNLINDKEFITRLIVGEMPRELDRGVSMREIERKFCFQIVANKTSSIDVDKFDYLLRDSLNVFGHKEFDYSRFMKFSRVINNEICYKAPADQNEIYDLFNARYKMSRRLYTHKGTKAVELMLVDALLAADEVLGISAKVDEPESFLSLDDTIIHQIEYSKNPALSKSQGIIRRLRRRDLYKCLECVVLSESSQDMFMNQYNLTADEVCRYSDGSIRAEDLHLDFMRLNFGNGEKNPAELVKFYNRHNDATSFSLSGSACSSLVPAKFEELQLRLFCRDERKQHEVQAAFRQCLKEKGVVCYDEEGQSFSDRHSVIYQDHTRLYRQLTQDSIPTERADDDYDYGTYTPTPRNKYNGRARDDTSMDVDDDDEEYNMSPSRNRRASNTGIRPNSASQQRHDLSQKLLFTHRSHDETNGISNNSNINSSSTSQAVTGTPAKLKNTDLKITSSGGGSATPSGLMAPQVIIDGSTRTAPRHYSAISGVLATPPQVPSTPHGSQQLSQTPRTPNAQAIWELPPKEQSNSQRTSAKRNSTADEPFENKKRM</sequence>